<gene>
    <name evidence="3" type="ORF">GCM10008170_05900</name>
    <name evidence="4" type="ORF">JOD31_001738</name>
</gene>
<evidence type="ECO:0000313" key="6">
    <source>
        <dbReference type="Proteomes" id="UP001143400"/>
    </source>
</evidence>
<evidence type="ECO:0000259" key="1">
    <source>
        <dbReference type="Pfam" id="PF00534"/>
    </source>
</evidence>
<dbReference type="RefSeq" id="WP_204949938.1">
    <property type="nucleotide sequence ID" value="NZ_BSFF01000001.1"/>
</dbReference>
<dbReference type="Pfam" id="PF00534">
    <property type="entry name" value="Glycos_transf_1"/>
    <property type="match status" value="1"/>
</dbReference>
<dbReference type="Gene3D" id="3.40.50.2000">
    <property type="entry name" value="Glycogen Phosphorylase B"/>
    <property type="match status" value="2"/>
</dbReference>
<dbReference type="AlphaFoldDB" id="A0A9W6IQF0"/>
<feature type="domain" description="Glycosyl transferase family 1" evidence="1">
    <location>
        <begin position="175"/>
        <end position="315"/>
    </location>
</feature>
<keyword evidence="3" id="KW-0808">Transferase</keyword>
<accession>A0A9W6IQF0</accession>
<comment type="caution">
    <text evidence="3">The sequence shown here is derived from an EMBL/GenBank/DDBJ whole genome shotgun (WGS) entry which is preliminary data.</text>
</comment>
<proteinExistence type="predicted"/>
<dbReference type="SUPFAM" id="SSF53756">
    <property type="entry name" value="UDP-Glycosyltransferase/glycogen phosphorylase"/>
    <property type="match status" value="1"/>
</dbReference>
<dbReference type="Proteomes" id="UP000758856">
    <property type="component" value="Unassembled WGS sequence"/>
</dbReference>
<dbReference type="EMBL" id="JAFBCY010000002">
    <property type="protein sequence ID" value="MBM7851513.1"/>
    <property type="molecule type" value="Genomic_DNA"/>
</dbReference>
<reference evidence="4 5" key="2">
    <citation type="submission" date="2021-01" db="EMBL/GenBank/DDBJ databases">
        <title>Genomic Encyclopedia of Type Strains, Phase IV (KMG-IV): sequencing the most valuable type-strain genomes for metagenomic binning, comparative biology and taxonomic classification.</title>
        <authorList>
            <person name="Goeker M."/>
        </authorList>
    </citation>
    <scope>NUCLEOTIDE SEQUENCE [LARGE SCALE GENOMIC DNA]</scope>
    <source>
        <strain evidence="4 5">DSM 6130</strain>
    </source>
</reference>
<reference evidence="3" key="3">
    <citation type="submission" date="2023-01" db="EMBL/GenBank/DDBJ databases">
        <authorList>
            <person name="Sun Q."/>
            <person name="Evtushenko L."/>
        </authorList>
    </citation>
    <scope>NUCLEOTIDE SEQUENCE</scope>
    <source>
        <strain evidence="3">VKM B-1606</strain>
    </source>
</reference>
<dbReference type="PANTHER" id="PTHR12526:SF595">
    <property type="entry name" value="BLL5217 PROTEIN"/>
    <property type="match status" value="1"/>
</dbReference>
<dbReference type="GO" id="GO:0016757">
    <property type="term" value="F:glycosyltransferase activity"/>
    <property type="evidence" value="ECO:0007669"/>
    <property type="project" value="InterPro"/>
</dbReference>
<organism evidence="3 6">
    <name type="scientific">Methylopila capsulata</name>
    <dbReference type="NCBI Taxonomy" id="61654"/>
    <lineage>
        <taxon>Bacteria</taxon>
        <taxon>Pseudomonadati</taxon>
        <taxon>Pseudomonadota</taxon>
        <taxon>Alphaproteobacteria</taxon>
        <taxon>Hyphomicrobiales</taxon>
        <taxon>Methylopilaceae</taxon>
        <taxon>Methylopila</taxon>
    </lineage>
</organism>
<name>A0A9W6IQF0_9HYPH</name>
<evidence type="ECO:0000313" key="5">
    <source>
        <dbReference type="Proteomes" id="UP000758856"/>
    </source>
</evidence>
<dbReference type="CDD" id="cd03802">
    <property type="entry name" value="GT4_AviGT4-like"/>
    <property type="match status" value="1"/>
</dbReference>
<dbReference type="InterPro" id="IPR028098">
    <property type="entry name" value="Glyco_trans_4-like_N"/>
</dbReference>
<evidence type="ECO:0000259" key="2">
    <source>
        <dbReference type="Pfam" id="PF13439"/>
    </source>
</evidence>
<keyword evidence="5" id="KW-1185">Reference proteome</keyword>
<reference evidence="3" key="1">
    <citation type="journal article" date="2014" name="Int. J. Syst. Evol. Microbiol.">
        <title>Complete genome sequence of Corynebacterium casei LMG S-19264T (=DSM 44701T), isolated from a smear-ripened cheese.</title>
        <authorList>
            <consortium name="US DOE Joint Genome Institute (JGI-PGF)"/>
            <person name="Walter F."/>
            <person name="Albersmeier A."/>
            <person name="Kalinowski J."/>
            <person name="Ruckert C."/>
        </authorList>
    </citation>
    <scope>NUCLEOTIDE SEQUENCE</scope>
    <source>
        <strain evidence="3">VKM B-1606</strain>
    </source>
</reference>
<dbReference type="Pfam" id="PF13439">
    <property type="entry name" value="Glyco_transf_4"/>
    <property type="match status" value="1"/>
</dbReference>
<dbReference type="EMBL" id="BSFF01000001">
    <property type="protein sequence ID" value="GLK54571.1"/>
    <property type="molecule type" value="Genomic_DNA"/>
</dbReference>
<evidence type="ECO:0000313" key="4">
    <source>
        <dbReference type="EMBL" id="MBM7851513.1"/>
    </source>
</evidence>
<dbReference type="Proteomes" id="UP001143400">
    <property type="component" value="Unassembled WGS sequence"/>
</dbReference>
<sequence>MRIAIIAHLKHPIREPFAGGLETHTHLLARGLRKRDHDVTVFASTRSDKTLGLEAICDETALEEVGVAEATDVAFFREHHAYLRLMTDLASRDFDVIHNNALHYLPVAMADTVATPMVTTLHTPPFCWLESGVRLCRSPRATFVAVSEALRQLWKPIAPIEGVVLNGIDLDRFAFQAEPDPEPYLVWSGRIVPEKGLHFAMDAARIAGAQLRIAGPISNPEYFAAEIAPRLGPNAVHLGHLEHGRLAEVIGGARALLFTPCWEEPYGLVAAESLACGTPVAAFARGAIAEIVDQNCGVLARPDDAESLAAAAIAAQRLDRRACRDRAERHCDVDVMIDIYERLYRRLAAAPGRAEARTPIARSDLALAV</sequence>
<evidence type="ECO:0000313" key="3">
    <source>
        <dbReference type="EMBL" id="GLK54571.1"/>
    </source>
</evidence>
<feature type="domain" description="Glycosyltransferase subfamily 4-like N-terminal" evidence="2">
    <location>
        <begin position="19"/>
        <end position="172"/>
    </location>
</feature>
<protein>
    <submittedName>
        <fullName evidence="3">Glycosyl transferase family 1</fullName>
    </submittedName>
    <submittedName>
        <fullName evidence="4">Glycosyltransferase involved in cell wall biosynthesis</fullName>
    </submittedName>
</protein>
<dbReference type="PANTHER" id="PTHR12526">
    <property type="entry name" value="GLYCOSYLTRANSFERASE"/>
    <property type="match status" value="1"/>
</dbReference>
<dbReference type="InterPro" id="IPR001296">
    <property type="entry name" value="Glyco_trans_1"/>
</dbReference>